<dbReference type="SUPFAM" id="SSF46689">
    <property type="entry name" value="Homeodomain-like"/>
    <property type="match status" value="1"/>
</dbReference>
<evidence type="ECO:0000256" key="2">
    <source>
        <dbReference type="ARBA" id="ARBA00023125"/>
    </source>
</evidence>
<dbReference type="Pfam" id="PF12833">
    <property type="entry name" value="HTH_18"/>
    <property type="match status" value="1"/>
</dbReference>
<dbReference type="InterPro" id="IPR009057">
    <property type="entry name" value="Homeodomain-like_sf"/>
</dbReference>
<dbReference type="PANTHER" id="PTHR46796:SF15">
    <property type="entry name" value="BLL1074 PROTEIN"/>
    <property type="match status" value="1"/>
</dbReference>
<evidence type="ECO:0000313" key="7">
    <source>
        <dbReference type="Proteomes" id="UP001500751"/>
    </source>
</evidence>
<feature type="domain" description="HTH araC/xylS-type" evidence="5">
    <location>
        <begin position="112"/>
        <end position="212"/>
    </location>
</feature>
<keyword evidence="2" id="KW-0238">DNA-binding</keyword>
<proteinExistence type="predicted"/>
<dbReference type="InterPro" id="IPR018060">
    <property type="entry name" value="HTH_AraC"/>
</dbReference>
<dbReference type="PROSITE" id="PS01124">
    <property type="entry name" value="HTH_ARAC_FAMILY_2"/>
    <property type="match status" value="1"/>
</dbReference>
<feature type="region of interest" description="Disordered" evidence="4">
    <location>
        <begin position="205"/>
        <end position="228"/>
    </location>
</feature>
<dbReference type="PANTHER" id="PTHR46796">
    <property type="entry name" value="HTH-TYPE TRANSCRIPTIONAL ACTIVATOR RHAS-RELATED"/>
    <property type="match status" value="1"/>
</dbReference>
<dbReference type="SMART" id="SM00342">
    <property type="entry name" value="HTH_ARAC"/>
    <property type="match status" value="1"/>
</dbReference>
<evidence type="ECO:0000256" key="1">
    <source>
        <dbReference type="ARBA" id="ARBA00023015"/>
    </source>
</evidence>
<gene>
    <name evidence="6" type="ORF">GCM10009839_54820</name>
</gene>
<dbReference type="EMBL" id="BAAAQN010000037">
    <property type="protein sequence ID" value="GAA2044296.1"/>
    <property type="molecule type" value="Genomic_DNA"/>
</dbReference>
<accession>A0ABN2UWS9</accession>
<keyword evidence="7" id="KW-1185">Reference proteome</keyword>
<sequence length="228" mass="23860">MPDGCVDLLWRDGEVQLVGPDRAAWLAPLPAGAAIAGLRLRPGSAPLLLGRMPADEVRDLRVPLAEVAAEAASGGGNLTALAEQLAASGSARQAAGILDEYVAALAHRYQADEAVARAISELSRTKIPAVPDLAEHAGLSERQLRRRFTSAVGYAPKTLHAVLRFQYALRLGRTSDGRLAEVAHEAGYADQAHFTREVRRLAGTTPGVLLGTDRRPGTPAGPGGRGSG</sequence>
<name>A0ABN2UWS9_9ACTN</name>
<protein>
    <submittedName>
        <fullName evidence="6">Helix-turn-helix transcriptional regulator</fullName>
    </submittedName>
</protein>
<comment type="caution">
    <text evidence="6">The sequence shown here is derived from an EMBL/GenBank/DDBJ whole genome shotgun (WGS) entry which is preliminary data.</text>
</comment>
<keyword evidence="3" id="KW-0804">Transcription</keyword>
<evidence type="ECO:0000259" key="5">
    <source>
        <dbReference type="PROSITE" id="PS01124"/>
    </source>
</evidence>
<evidence type="ECO:0000256" key="4">
    <source>
        <dbReference type="SAM" id="MobiDB-lite"/>
    </source>
</evidence>
<dbReference type="Gene3D" id="1.10.10.60">
    <property type="entry name" value="Homeodomain-like"/>
    <property type="match status" value="1"/>
</dbReference>
<reference evidence="6 7" key="1">
    <citation type="journal article" date="2019" name="Int. J. Syst. Evol. Microbiol.">
        <title>The Global Catalogue of Microorganisms (GCM) 10K type strain sequencing project: providing services to taxonomists for standard genome sequencing and annotation.</title>
        <authorList>
            <consortium name="The Broad Institute Genomics Platform"/>
            <consortium name="The Broad Institute Genome Sequencing Center for Infectious Disease"/>
            <person name="Wu L."/>
            <person name="Ma J."/>
        </authorList>
    </citation>
    <scope>NUCLEOTIDE SEQUENCE [LARGE SCALE GENOMIC DNA]</scope>
    <source>
        <strain evidence="6 7">JCM 16014</strain>
    </source>
</reference>
<evidence type="ECO:0000313" key="6">
    <source>
        <dbReference type="EMBL" id="GAA2044296.1"/>
    </source>
</evidence>
<evidence type="ECO:0000256" key="3">
    <source>
        <dbReference type="ARBA" id="ARBA00023163"/>
    </source>
</evidence>
<dbReference type="InterPro" id="IPR050204">
    <property type="entry name" value="AraC_XylS_family_regulators"/>
</dbReference>
<organism evidence="6 7">
    <name type="scientific">Catenulispora yoronensis</name>
    <dbReference type="NCBI Taxonomy" id="450799"/>
    <lineage>
        <taxon>Bacteria</taxon>
        <taxon>Bacillati</taxon>
        <taxon>Actinomycetota</taxon>
        <taxon>Actinomycetes</taxon>
        <taxon>Catenulisporales</taxon>
        <taxon>Catenulisporaceae</taxon>
        <taxon>Catenulispora</taxon>
    </lineage>
</organism>
<dbReference type="Proteomes" id="UP001500751">
    <property type="component" value="Unassembled WGS sequence"/>
</dbReference>
<keyword evidence="1" id="KW-0805">Transcription regulation</keyword>